<proteinExistence type="predicted"/>
<accession>A0ABQ2EL92</accession>
<organism evidence="2 3">
    <name type="scientific">Deinococcus malanensis</name>
    <dbReference type="NCBI Taxonomy" id="1706855"/>
    <lineage>
        <taxon>Bacteria</taxon>
        <taxon>Thermotogati</taxon>
        <taxon>Deinococcota</taxon>
        <taxon>Deinococci</taxon>
        <taxon>Deinococcales</taxon>
        <taxon>Deinococcaceae</taxon>
        <taxon>Deinococcus</taxon>
    </lineage>
</organism>
<dbReference type="RefSeq" id="WP_189003593.1">
    <property type="nucleotide sequence ID" value="NZ_BMPP01000001.1"/>
</dbReference>
<evidence type="ECO:0000256" key="1">
    <source>
        <dbReference type="SAM" id="Phobius"/>
    </source>
</evidence>
<keyword evidence="1" id="KW-0472">Membrane</keyword>
<dbReference type="EMBL" id="BMPP01000001">
    <property type="protein sequence ID" value="GGK11889.1"/>
    <property type="molecule type" value="Genomic_DNA"/>
</dbReference>
<feature type="transmembrane region" description="Helical" evidence="1">
    <location>
        <begin position="6"/>
        <end position="29"/>
    </location>
</feature>
<keyword evidence="1" id="KW-1133">Transmembrane helix</keyword>
<gene>
    <name evidence="2" type="ORF">GCM10008955_01430</name>
</gene>
<keyword evidence="1" id="KW-0812">Transmembrane</keyword>
<evidence type="ECO:0000313" key="2">
    <source>
        <dbReference type="EMBL" id="GGK11889.1"/>
    </source>
</evidence>
<evidence type="ECO:0000313" key="3">
    <source>
        <dbReference type="Proteomes" id="UP000647587"/>
    </source>
</evidence>
<dbReference type="Proteomes" id="UP000647587">
    <property type="component" value="Unassembled WGS sequence"/>
</dbReference>
<name>A0ABQ2EL92_9DEIO</name>
<protein>
    <submittedName>
        <fullName evidence="2">Uncharacterized protein</fullName>
    </submittedName>
</protein>
<reference evidence="3" key="1">
    <citation type="journal article" date="2019" name="Int. J. Syst. Evol. Microbiol.">
        <title>The Global Catalogue of Microorganisms (GCM) 10K type strain sequencing project: providing services to taxonomists for standard genome sequencing and annotation.</title>
        <authorList>
            <consortium name="The Broad Institute Genomics Platform"/>
            <consortium name="The Broad Institute Genome Sequencing Center for Infectious Disease"/>
            <person name="Wu L."/>
            <person name="Ma J."/>
        </authorList>
    </citation>
    <scope>NUCLEOTIDE SEQUENCE [LARGE SCALE GENOMIC DNA]</scope>
    <source>
        <strain evidence="3">JCM 30331</strain>
    </source>
</reference>
<sequence>MNGIDAGAFLPIIAKSGAATIVLALLYGLSHVIREWRGGTVSEKNEEDLQKRITDVEARLGTAEGQITRLTHQVFTMRYQRDQARVRVEFLEQKHGEDPRTVWAPDPLEESHD</sequence>
<keyword evidence="3" id="KW-1185">Reference proteome</keyword>
<comment type="caution">
    <text evidence="2">The sequence shown here is derived from an EMBL/GenBank/DDBJ whole genome shotgun (WGS) entry which is preliminary data.</text>
</comment>